<organism evidence="2 3">
    <name type="scientific">Pleurodeles waltl</name>
    <name type="common">Iberian ribbed newt</name>
    <dbReference type="NCBI Taxonomy" id="8319"/>
    <lineage>
        <taxon>Eukaryota</taxon>
        <taxon>Metazoa</taxon>
        <taxon>Chordata</taxon>
        <taxon>Craniata</taxon>
        <taxon>Vertebrata</taxon>
        <taxon>Euteleostomi</taxon>
        <taxon>Amphibia</taxon>
        <taxon>Batrachia</taxon>
        <taxon>Caudata</taxon>
        <taxon>Salamandroidea</taxon>
        <taxon>Salamandridae</taxon>
        <taxon>Pleurodelinae</taxon>
        <taxon>Pleurodeles</taxon>
    </lineage>
</organism>
<gene>
    <name evidence="2" type="ORF">NDU88_005196</name>
</gene>
<dbReference type="Proteomes" id="UP001066276">
    <property type="component" value="Chromosome 2_1"/>
</dbReference>
<evidence type="ECO:0000313" key="2">
    <source>
        <dbReference type="EMBL" id="KAJ1201385.1"/>
    </source>
</evidence>
<evidence type="ECO:0000313" key="3">
    <source>
        <dbReference type="Proteomes" id="UP001066276"/>
    </source>
</evidence>
<dbReference type="EMBL" id="JANPWB010000003">
    <property type="protein sequence ID" value="KAJ1201385.1"/>
    <property type="molecule type" value="Genomic_DNA"/>
</dbReference>
<proteinExistence type="predicted"/>
<evidence type="ECO:0000256" key="1">
    <source>
        <dbReference type="SAM" id="MobiDB-lite"/>
    </source>
</evidence>
<protein>
    <submittedName>
        <fullName evidence="2">Uncharacterized protein</fullName>
    </submittedName>
</protein>
<feature type="compositionally biased region" description="Basic and acidic residues" evidence="1">
    <location>
        <begin position="67"/>
        <end position="80"/>
    </location>
</feature>
<reference evidence="2" key="1">
    <citation type="journal article" date="2022" name="bioRxiv">
        <title>Sequencing and chromosome-scale assembly of the giantPleurodeles waltlgenome.</title>
        <authorList>
            <person name="Brown T."/>
            <person name="Elewa A."/>
            <person name="Iarovenko S."/>
            <person name="Subramanian E."/>
            <person name="Araus A.J."/>
            <person name="Petzold A."/>
            <person name="Susuki M."/>
            <person name="Suzuki K.-i.T."/>
            <person name="Hayashi T."/>
            <person name="Toyoda A."/>
            <person name="Oliveira C."/>
            <person name="Osipova E."/>
            <person name="Leigh N.D."/>
            <person name="Simon A."/>
            <person name="Yun M.H."/>
        </authorList>
    </citation>
    <scope>NUCLEOTIDE SEQUENCE</scope>
    <source>
        <strain evidence="2">20211129_DDA</strain>
        <tissue evidence="2">Liver</tissue>
    </source>
</reference>
<dbReference type="AlphaFoldDB" id="A0AAV7VLB2"/>
<keyword evidence="3" id="KW-1185">Reference proteome</keyword>
<name>A0AAV7VLB2_PLEWA</name>
<accession>A0AAV7VLB2</accession>
<comment type="caution">
    <text evidence="2">The sequence shown here is derived from an EMBL/GenBank/DDBJ whole genome shotgun (WGS) entry which is preliminary data.</text>
</comment>
<sequence>MLKRDAGRRKKSLVPGYRRLEIQIGRLRAEAAWRMVAGRLLAQVTDAEEGCRSKEEESIARLQEVGDSGKEERRGQARAQ</sequence>
<feature type="region of interest" description="Disordered" evidence="1">
    <location>
        <begin position="52"/>
        <end position="80"/>
    </location>
</feature>